<dbReference type="PANTHER" id="PTHR43297:SF2">
    <property type="entry name" value="DIPEPTIDE TRANSPORT ATP-BINDING PROTEIN DPPD"/>
    <property type="match status" value="1"/>
</dbReference>
<dbReference type="Gene3D" id="3.40.50.300">
    <property type="entry name" value="P-loop containing nucleotide triphosphate hydrolases"/>
    <property type="match status" value="2"/>
</dbReference>
<evidence type="ECO:0000256" key="4">
    <source>
        <dbReference type="ARBA" id="ARBA00022475"/>
    </source>
</evidence>
<dbReference type="SMART" id="SM00382">
    <property type="entry name" value="AAA"/>
    <property type="match status" value="2"/>
</dbReference>
<proteinExistence type="inferred from homology"/>
<organism evidence="10 11">
    <name type="scientific">Actinomyces viscosus</name>
    <dbReference type="NCBI Taxonomy" id="1656"/>
    <lineage>
        <taxon>Bacteria</taxon>
        <taxon>Bacillati</taxon>
        <taxon>Actinomycetota</taxon>
        <taxon>Actinomycetes</taxon>
        <taxon>Actinomycetales</taxon>
        <taxon>Actinomycetaceae</taxon>
        <taxon>Actinomyces</taxon>
    </lineage>
</organism>
<dbReference type="CDD" id="cd03257">
    <property type="entry name" value="ABC_NikE_OppD_transporters"/>
    <property type="match status" value="1"/>
</dbReference>
<keyword evidence="6 10" id="KW-0067">ATP-binding</keyword>
<dbReference type="Pfam" id="PF00005">
    <property type="entry name" value="ABC_tran"/>
    <property type="match status" value="2"/>
</dbReference>
<evidence type="ECO:0000259" key="9">
    <source>
        <dbReference type="PROSITE" id="PS50893"/>
    </source>
</evidence>
<gene>
    <name evidence="10" type="primary">gsiA_6</name>
    <name evidence="10" type="ORF">NCTC10951_02422</name>
</gene>
<feature type="domain" description="ABC transporter" evidence="9">
    <location>
        <begin position="71"/>
        <end position="386"/>
    </location>
</feature>
<dbReference type="InterPro" id="IPR013563">
    <property type="entry name" value="Oligopep_ABC_C"/>
</dbReference>
<dbReference type="InterPro" id="IPR003439">
    <property type="entry name" value="ABC_transporter-like_ATP-bd"/>
</dbReference>
<evidence type="ECO:0000256" key="1">
    <source>
        <dbReference type="ARBA" id="ARBA00004202"/>
    </source>
</evidence>
<feature type="region of interest" description="Disordered" evidence="8">
    <location>
        <begin position="209"/>
        <end position="250"/>
    </location>
</feature>
<keyword evidence="3" id="KW-0813">Transport</keyword>
<evidence type="ECO:0000256" key="6">
    <source>
        <dbReference type="ARBA" id="ARBA00022840"/>
    </source>
</evidence>
<dbReference type="PANTHER" id="PTHR43297">
    <property type="entry name" value="OLIGOPEPTIDE TRANSPORT ATP-BINDING PROTEIN APPD"/>
    <property type="match status" value="1"/>
</dbReference>
<keyword evidence="10" id="KW-0378">Hydrolase</keyword>
<keyword evidence="5" id="KW-0547">Nucleotide-binding</keyword>
<dbReference type="GO" id="GO:0015833">
    <property type="term" value="P:peptide transport"/>
    <property type="evidence" value="ECO:0007669"/>
    <property type="project" value="InterPro"/>
</dbReference>
<comment type="similarity">
    <text evidence="2">Belongs to the ABC transporter superfamily.</text>
</comment>
<dbReference type="Pfam" id="PF08352">
    <property type="entry name" value="oligo_HPY"/>
    <property type="match status" value="2"/>
</dbReference>
<dbReference type="GO" id="GO:0016887">
    <property type="term" value="F:ATP hydrolysis activity"/>
    <property type="evidence" value="ECO:0007669"/>
    <property type="project" value="InterPro"/>
</dbReference>
<feature type="compositionally biased region" description="Gly residues" evidence="8">
    <location>
        <begin position="220"/>
        <end position="229"/>
    </location>
</feature>
<dbReference type="AlphaFoldDB" id="A0A3S4Z375"/>
<accession>A0A3S4Z375</accession>
<comment type="subcellular location">
    <subcellularLocation>
        <location evidence="1">Cell membrane</location>
        <topology evidence="1">Peripheral membrane protein</topology>
    </subcellularLocation>
</comment>
<keyword evidence="4" id="KW-1003">Cell membrane</keyword>
<dbReference type="Proteomes" id="UP000268658">
    <property type="component" value="Chromosome"/>
</dbReference>
<evidence type="ECO:0000256" key="5">
    <source>
        <dbReference type="ARBA" id="ARBA00022741"/>
    </source>
</evidence>
<dbReference type="RefSeq" id="WP_232023058.1">
    <property type="nucleotide sequence ID" value="NZ_JASPER010000072.1"/>
</dbReference>
<dbReference type="InterPro" id="IPR003593">
    <property type="entry name" value="AAA+_ATPase"/>
</dbReference>
<evidence type="ECO:0000256" key="8">
    <source>
        <dbReference type="SAM" id="MobiDB-lite"/>
    </source>
</evidence>
<dbReference type="EC" id="3.6.3.-" evidence="10"/>
<reference evidence="10 11" key="1">
    <citation type="submission" date="2018-12" db="EMBL/GenBank/DDBJ databases">
        <authorList>
            <consortium name="Pathogen Informatics"/>
        </authorList>
    </citation>
    <scope>NUCLEOTIDE SEQUENCE [LARGE SCALE GENOMIC DNA]</scope>
    <source>
        <strain evidence="10 11">NCTC10951</strain>
    </source>
</reference>
<dbReference type="SUPFAM" id="SSF52540">
    <property type="entry name" value="P-loop containing nucleoside triphosphate hydrolases"/>
    <property type="match status" value="2"/>
</dbReference>
<feature type="region of interest" description="Disordered" evidence="8">
    <location>
        <begin position="1"/>
        <end position="22"/>
    </location>
</feature>
<evidence type="ECO:0000313" key="11">
    <source>
        <dbReference type="Proteomes" id="UP000268658"/>
    </source>
</evidence>
<name>A0A3S4Z375_ACTVI</name>
<protein>
    <submittedName>
        <fullName evidence="10">Glutathione import ATP-binding protein GsiA</fullName>
        <ecNumber evidence="10">3.6.3.-</ecNumber>
    </submittedName>
</protein>
<evidence type="ECO:0000256" key="3">
    <source>
        <dbReference type="ARBA" id="ARBA00022448"/>
    </source>
</evidence>
<dbReference type="InterPro" id="IPR027417">
    <property type="entry name" value="P-loop_NTPase"/>
</dbReference>
<dbReference type="EMBL" id="LR134477">
    <property type="protein sequence ID" value="VEI17881.1"/>
    <property type="molecule type" value="Genomic_DNA"/>
</dbReference>
<dbReference type="GO" id="GO:0005886">
    <property type="term" value="C:plasma membrane"/>
    <property type="evidence" value="ECO:0007669"/>
    <property type="project" value="UniProtKB-SubCell"/>
</dbReference>
<evidence type="ECO:0000256" key="2">
    <source>
        <dbReference type="ARBA" id="ARBA00005417"/>
    </source>
</evidence>
<dbReference type="PROSITE" id="PS50893">
    <property type="entry name" value="ABC_TRANSPORTER_2"/>
    <property type="match status" value="2"/>
</dbReference>
<dbReference type="GO" id="GO:0005524">
    <property type="term" value="F:ATP binding"/>
    <property type="evidence" value="ECO:0007669"/>
    <property type="project" value="UniProtKB-KW"/>
</dbReference>
<dbReference type="InterPro" id="IPR050388">
    <property type="entry name" value="ABC_Ni/Peptide_Import"/>
</dbReference>
<evidence type="ECO:0000256" key="7">
    <source>
        <dbReference type="ARBA" id="ARBA00023136"/>
    </source>
</evidence>
<feature type="compositionally biased region" description="Basic residues" evidence="8">
    <location>
        <begin position="232"/>
        <end position="249"/>
    </location>
</feature>
<keyword evidence="7" id="KW-0472">Membrane</keyword>
<sequence>MSEWSRGAGAPRAEVGQTPAGGAGEAVSVADAVDAAGAAGTADGAGGAVGAADSAGAAGTADAVGGAALSLRGFGVAFAGSDAPASTGIDLELRPGRVQALVGESGSGKSVTALGALGLLPPTAAVSGSARVVDPARSGGGGDDAGAATGAAAPAVELVGASRPVLDDVRGRLVGTIFQEPTTALDPLETIAFQIGEAVRAHPGAFRRAGTQAGTEPSSGIGGGTGAEAGAGRRRRPGRAGRSARPRRLSRAEVDARVRELLTRVGLGGKGGEELERIARSHPHQLSGGQLQRACIALAMACDPPVLIADEPTTALDVTVQAGILDLLRSLTQDEGVAVLLITHDMAVVADVADDVAVMRRGTIVERGAVREIFEAPVHEYTRELLAAVPRLDSLRQEDPFAAVARESERPGAKDAEPVVAVEGLNVVYRNGRRTVHAVHDASLTIAPGEVLGLVGESGSGKSTIAGTLTGLVPIASGSVRVDGVEVAGARRRDLLPVRRSTGVVYQNPASSLNPRRTVGASIAEPMLIHGGFDSPARRARVRELLEAVRLPAAMAERYPHEMSGGQRQRVAIARALALDPRLVIADEPTSALDVSVQAVVLDLLRSLQAELGFACLFVSHDLAVVDSIAARTVVLSGGRVVESGPTEQVLARPHQDYTRRLVAAVPVPDPVVQAERRERRRALQAETAEPAA</sequence>
<dbReference type="KEGG" id="avc:NCTC10951_02422"/>
<dbReference type="PROSITE" id="PS00211">
    <property type="entry name" value="ABC_TRANSPORTER_1"/>
    <property type="match status" value="2"/>
</dbReference>
<dbReference type="InterPro" id="IPR017871">
    <property type="entry name" value="ABC_transporter-like_CS"/>
</dbReference>
<evidence type="ECO:0000313" key="10">
    <source>
        <dbReference type="EMBL" id="VEI17881.1"/>
    </source>
</evidence>
<feature type="domain" description="ABC transporter" evidence="9">
    <location>
        <begin position="422"/>
        <end position="663"/>
    </location>
</feature>